<keyword evidence="11" id="KW-0735">Signal-anchor</keyword>
<comment type="catalytic activity">
    <reaction evidence="1">
        <text>a triacylglycerol + H2O = a diacylglycerol + a fatty acid + H(+)</text>
        <dbReference type="Rhea" id="RHEA:12044"/>
        <dbReference type="ChEBI" id="CHEBI:15377"/>
        <dbReference type="ChEBI" id="CHEBI:15378"/>
        <dbReference type="ChEBI" id="CHEBI:17855"/>
        <dbReference type="ChEBI" id="CHEBI:18035"/>
        <dbReference type="ChEBI" id="CHEBI:28868"/>
        <dbReference type="EC" id="3.1.1.3"/>
    </reaction>
</comment>
<dbReference type="InterPro" id="IPR050805">
    <property type="entry name" value="ATG15_Lipase"/>
</dbReference>
<comment type="subcellular location">
    <subcellularLocation>
        <location evidence="3">Endosome</location>
        <location evidence="3">Multivesicular body membrane</location>
        <topology evidence="3">Single-pass type II membrane protein</topology>
    </subcellularLocation>
    <subcellularLocation>
        <location evidence="2">Prevacuolar compartment membrane</location>
        <topology evidence="2">Single-pass type II membrane protein</topology>
    </subcellularLocation>
</comment>
<dbReference type="STRING" id="436010.A0A166UJV3"/>
<feature type="signal peptide" evidence="18">
    <location>
        <begin position="1"/>
        <end position="22"/>
    </location>
</feature>
<dbReference type="Proteomes" id="UP000076532">
    <property type="component" value="Unassembled WGS sequence"/>
</dbReference>
<dbReference type="SUPFAM" id="SSF53474">
    <property type="entry name" value="alpha/beta-Hydrolases"/>
    <property type="match status" value="1"/>
</dbReference>
<dbReference type="PANTHER" id="PTHR47175">
    <property type="entry name" value="LIPASE ATG15-RELATED"/>
    <property type="match status" value="1"/>
</dbReference>
<keyword evidence="14" id="KW-0443">Lipid metabolism</keyword>
<gene>
    <name evidence="19" type="ORF">FIBSPDRAFT_775816</name>
</gene>
<evidence type="ECO:0000256" key="13">
    <source>
        <dbReference type="ARBA" id="ARBA00023006"/>
    </source>
</evidence>
<evidence type="ECO:0000313" key="20">
    <source>
        <dbReference type="Proteomes" id="UP000076532"/>
    </source>
</evidence>
<dbReference type="GO" id="GO:0006660">
    <property type="term" value="P:phosphatidylserine catabolic process"/>
    <property type="evidence" value="ECO:0007669"/>
    <property type="project" value="TreeGrafter"/>
</dbReference>
<dbReference type="CDD" id="cd00519">
    <property type="entry name" value="Lipase_3"/>
    <property type="match status" value="1"/>
</dbReference>
<evidence type="ECO:0000256" key="18">
    <source>
        <dbReference type="SAM" id="SignalP"/>
    </source>
</evidence>
<keyword evidence="13" id="KW-0072">Autophagy</keyword>
<dbReference type="GO" id="GO:0034496">
    <property type="term" value="P:multivesicular body membrane disassembly"/>
    <property type="evidence" value="ECO:0007669"/>
    <property type="project" value="TreeGrafter"/>
</dbReference>
<feature type="chain" id="PRO_5007880657" description="triacylglycerol lipase" evidence="18">
    <location>
        <begin position="23"/>
        <end position="430"/>
    </location>
</feature>
<keyword evidence="10" id="KW-0442">Lipid degradation</keyword>
<evidence type="ECO:0000256" key="17">
    <source>
        <dbReference type="ARBA" id="ARBA00029828"/>
    </source>
</evidence>
<dbReference type="Gene3D" id="3.40.50.1820">
    <property type="entry name" value="alpha/beta hydrolase"/>
    <property type="match status" value="1"/>
</dbReference>
<dbReference type="GO" id="GO:0032585">
    <property type="term" value="C:multivesicular body membrane"/>
    <property type="evidence" value="ECO:0007669"/>
    <property type="project" value="UniProtKB-SubCell"/>
</dbReference>
<dbReference type="EC" id="3.1.1.3" evidence="6"/>
<accession>A0A166UJV3</accession>
<evidence type="ECO:0000256" key="11">
    <source>
        <dbReference type="ARBA" id="ARBA00022968"/>
    </source>
</evidence>
<keyword evidence="20" id="KW-1185">Reference proteome</keyword>
<evidence type="ECO:0000256" key="12">
    <source>
        <dbReference type="ARBA" id="ARBA00022989"/>
    </source>
</evidence>
<protein>
    <recommendedName>
        <fullName evidence="6">triacylglycerol lipase</fullName>
        <ecNumber evidence="6">3.1.1.3</ecNumber>
    </recommendedName>
    <alternativeName>
        <fullName evidence="17">Autophagy-related protein 15</fullName>
    </alternativeName>
</protein>
<evidence type="ECO:0000256" key="9">
    <source>
        <dbReference type="ARBA" id="ARBA00022801"/>
    </source>
</evidence>
<evidence type="ECO:0000256" key="1">
    <source>
        <dbReference type="ARBA" id="ARBA00001024"/>
    </source>
</evidence>
<keyword evidence="15" id="KW-0472">Membrane</keyword>
<comment type="similarity">
    <text evidence="4">Belongs to the AB hydrolase superfamily. Lipase family.</text>
</comment>
<keyword evidence="18" id="KW-0732">Signal</keyword>
<evidence type="ECO:0000256" key="3">
    <source>
        <dbReference type="ARBA" id="ARBA00004343"/>
    </source>
</evidence>
<dbReference type="AlphaFoldDB" id="A0A166UJV3"/>
<dbReference type="InterPro" id="IPR029058">
    <property type="entry name" value="AB_hydrolase_fold"/>
</dbReference>
<keyword evidence="12" id="KW-1133">Transmembrane helix</keyword>
<evidence type="ECO:0000313" key="19">
    <source>
        <dbReference type="EMBL" id="KZP31761.1"/>
    </source>
</evidence>
<name>A0A166UJV3_9AGAM</name>
<organism evidence="19 20">
    <name type="scientific">Athelia psychrophila</name>
    <dbReference type="NCBI Taxonomy" id="1759441"/>
    <lineage>
        <taxon>Eukaryota</taxon>
        <taxon>Fungi</taxon>
        <taxon>Dikarya</taxon>
        <taxon>Basidiomycota</taxon>
        <taxon>Agaricomycotina</taxon>
        <taxon>Agaricomycetes</taxon>
        <taxon>Agaricomycetidae</taxon>
        <taxon>Atheliales</taxon>
        <taxon>Atheliaceae</taxon>
        <taxon>Athelia</taxon>
    </lineage>
</organism>
<dbReference type="OrthoDB" id="58570at2759"/>
<evidence type="ECO:0000256" key="6">
    <source>
        <dbReference type="ARBA" id="ARBA00013279"/>
    </source>
</evidence>
<proteinExistence type="inferred from homology"/>
<evidence type="ECO:0000256" key="5">
    <source>
        <dbReference type="ARBA" id="ARBA00011137"/>
    </source>
</evidence>
<sequence length="430" mass="47351">MLPPAFTSTLVNLLSFWGLWDLYQPTTTPATAHPSHVHADQTRLSFELRHLHAVSPAARVVLADVPRAPAHLYSTSDHHDRNYHEVQTRPLTSFRPTSLDAYSQARLRSVRRDQSHAVQWEEDEILGPDVESRETLLTLAKMTNNAYIEPEDPQWYDLGGDWNDTYPVGWEPDADGFRGYVFATPDNSTVVLSIKGTSSGLFGGGGPTQKKDKTNDNLLFSCCCASVGFSWTPVCGCHRGGWKCDNDCLEDAMVEDSLFYPIGTNLYNNISYIYPTSNIWIIGHSLGGSLAALLGTTFGAPVVTFEAPGEKMAAGRMHLPSPPSTQHVTHVYHTADPIPMGTCNGVFSSCAIGGYAMESKCHLGRTILYDTVSNLSWPVDVRTHGIVNIIERLLGEPWAPSVEAGREVPVAKAEDDCVECYSWEFGDFPK</sequence>
<evidence type="ECO:0000256" key="8">
    <source>
        <dbReference type="ARBA" id="ARBA00022753"/>
    </source>
</evidence>
<comment type="subunit">
    <text evidence="5">Binds to both phosphatidylinositol (PI) and phosphatidylinositol 3,5-bisphosphate (PIP2).</text>
</comment>
<dbReference type="EMBL" id="KV417488">
    <property type="protein sequence ID" value="KZP31761.1"/>
    <property type="molecule type" value="Genomic_DNA"/>
</dbReference>
<dbReference type="GO" id="GO:0004620">
    <property type="term" value="F:phospholipase activity"/>
    <property type="evidence" value="ECO:0007669"/>
    <property type="project" value="TreeGrafter"/>
</dbReference>
<evidence type="ECO:0000256" key="15">
    <source>
        <dbReference type="ARBA" id="ARBA00023136"/>
    </source>
</evidence>
<dbReference type="GO" id="GO:0004806">
    <property type="term" value="F:triacylglycerol lipase activity"/>
    <property type="evidence" value="ECO:0007669"/>
    <property type="project" value="UniProtKB-EC"/>
</dbReference>
<evidence type="ECO:0000256" key="2">
    <source>
        <dbReference type="ARBA" id="ARBA00004270"/>
    </source>
</evidence>
<dbReference type="GO" id="GO:0046461">
    <property type="term" value="P:neutral lipid catabolic process"/>
    <property type="evidence" value="ECO:0007669"/>
    <property type="project" value="TreeGrafter"/>
</dbReference>
<dbReference type="GO" id="GO:0005775">
    <property type="term" value="C:vacuolar lumen"/>
    <property type="evidence" value="ECO:0007669"/>
    <property type="project" value="TreeGrafter"/>
</dbReference>
<evidence type="ECO:0000256" key="10">
    <source>
        <dbReference type="ARBA" id="ARBA00022963"/>
    </source>
</evidence>
<evidence type="ECO:0000256" key="16">
    <source>
        <dbReference type="ARBA" id="ARBA00023180"/>
    </source>
</evidence>
<keyword evidence="8" id="KW-0967">Endosome</keyword>
<reference evidence="19 20" key="1">
    <citation type="journal article" date="2016" name="Mol. Biol. Evol.">
        <title>Comparative Genomics of Early-Diverging Mushroom-Forming Fungi Provides Insights into the Origins of Lignocellulose Decay Capabilities.</title>
        <authorList>
            <person name="Nagy L.G."/>
            <person name="Riley R."/>
            <person name="Tritt A."/>
            <person name="Adam C."/>
            <person name="Daum C."/>
            <person name="Floudas D."/>
            <person name="Sun H."/>
            <person name="Yadav J.S."/>
            <person name="Pangilinan J."/>
            <person name="Larsson K.H."/>
            <person name="Matsuura K."/>
            <person name="Barry K."/>
            <person name="Labutti K."/>
            <person name="Kuo R."/>
            <person name="Ohm R.A."/>
            <person name="Bhattacharya S.S."/>
            <person name="Shirouzu T."/>
            <person name="Yoshinaga Y."/>
            <person name="Martin F.M."/>
            <person name="Grigoriev I.V."/>
            <person name="Hibbett D.S."/>
        </authorList>
    </citation>
    <scope>NUCLEOTIDE SEQUENCE [LARGE SCALE GENOMIC DNA]</scope>
    <source>
        <strain evidence="19 20">CBS 109695</strain>
    </source>
</reference>
<evidence type="ECO:0000256" key="4">
    <source>
        <dbReference type="ARBA" id="ARBA00010701"/>
    </source>
</evidence>
<evidence type="ECO:0000256" key="7">
    <source>
        <dbReference type="ARBA" id="ARBA00022692"/>
    </source>
</evidence>
<evidence type="ECO:0000256" key="14">
    <source>
        <dbReference type="ARBA" id="ARBA00023098"/>
    </source>
</evidence>
<keyword evidence="9" id="KW-0378">Hydrolase</keyword>
<dbReference type="GO" id="GO:0034727">
    <property type="term" value="P:piecemeal microautophagy of the nucleus"/>
    <property type="evidence" value="ECO:0007669"/>
    <property type="project" value="TreeGrafter"/>
</dbReference>
<keyword evidence="16" id="KW-0325">Glycoprotein</keyword>
<keyword evidence="7" id="KW-0812">Transmembrane</keyword>
<dbReference type="PANTHER" id="PTHR47175:SF2">
    <property type="entry name" value="LIPASE ATG15-RELATED"/>
    <property type="match status" value="1"/>
</dbReference>